<organism evidence="2 3">
    <name type="scientific">Tetranychus urticae</name>
    <name type="common">Two-spotted spider mite</name>
    <dbReference type="NCBI Taxonomy" id="32264"/>
    <lineage>
        <taxon>Eukaryota</taxon>
        <taxon>Metazoa</taxon>
        <taxon>Ecdysozoa</taxon>
        <taxon>Arthropoda</taxon>
        <taxon>Chelicerata</taxon>
        <taxon>Arachnida</taxon>
        <taxon>Acari</taxon>
        <taxon>Acariformes</taxon>
        <taxon>Trombidiformes</taxon>
        <taxon>Prostigmata</taxon>
        <taxon>Eleutherengona</taxon>
        <taxon>Raphignathae</taxon>
        <taxon>Tetranychoidea</taxon>
        <taxon>Tetranychidae</taxon>
        <taxon>Tetranychus</taxon>
    </lineage>
</organism>
<dbReference type="HOGENOM" id="CLU_3360286_0_0_1"/>
<reference evidence="3" key="1">
    <citation type="submission" date="2011-08" db="EMBL/GenBank/DDBJ databases">
        <authorList>
            <person name="Rombauts S."/>
        </authorList>
    </citation>
    <scope>NUCLEOTIDE SEQUENCE</scope>
    <source>
        <strain evidence="3">London</strain>
    </source>
</reference>
<dbReference type="Proteomes" id="UP000015104">
    <property type="component" value="Unassembled WGS sequence"/>
</dbReference>
<proteinExistence type="predicted"/>
<feature type="compositionally biased region" description="Polar residues" evidence="1">
    <location>
        <begin position="1"/>
        <end position="21"/>
    </location>
</feature>
<evidence type="ECO:0000313" key="2">
    <source>
        <dbReference type="EnsemblMetazoa" id="tetur03g00260.1"/>
    </source>
</evidence>
<dbReference type="EMBL" id="CAEY01001106">
    <property type="status" value="NOT_ANNOTATED_CDS"/>
    <property type="molecule type" value="Genomic_DNA"/>
</dbReference>
<protein>
    <submittedName>
        <fullName evidence="2">Uncharacterized protein</fullName>
    </submittedName>
</protein>
<keyword evidence="3" id="KW-1185">Reference proteome</keyword>
<dbReference type="EnsemblMetazoa" id="tetur03g00260.1">
    <property type="protein sequence ID" value="tetur03g00260.1"/>
    <property type="gene ID" value="tetur03g00260"/>
</dbReference>
<accession>T1JYG2</accession>
<evidence type="ECO:0000313" key="3">
    <source>
        <dbReference type="Proteomes" id="UP000015104"/>
    </source>
</evidence>
<reference evidence="2" key="2">
    <citation type="submission" date="2015-06" db="UniProtKB">
        <authorList>
            <consortium name="EnsemblMetazoa"/>
        </authorList>
    </citation>
    <scope>IDENTIFICATION</scope>
</reference>
<dbReference type="AlphaFoldDB" id="T1JYG2"/>
<sequence>MALIPNNSDNQTLTSSNNQRSGMKISDVRMCGDCGG</sequence>
<feature type="region of interest" description="Disordered" evidence="1">
    <location>
        <begin position="1"/>
        <end position="24"/>
    </location>
</feature>
<name>T1JYG2_TETUR</name>
<evidence type="ECO:0000256" key="1">
    <source>
        <dbReference type="SAM" id="MobiDB-lite"/>
    </source>
</evidence>